<feature type="chain" id="PRO_5047166249" description="Thioredoxin domain-containing protein" evidence="1">
    <location>
        <begin position="25"/>
        <end position="404"/>
    </location>
</feature>
<comment type="caution">
    <text evidence="2">The sequence shown here is derived from an EMBL/GenBank/DDBJ whole genome shotgun (WGS) entry which is preliminary data.</text>
</comment>
<evidence type="ECO:0008006" key="4">
    <source>
        <dbReference type="Google" id="ProtNLM"/>
    </source>
</evidence>
<keyword evidence="1" id="KW-0732">Signal</keyword>
<organism evidence="2 3">
    <name type="scientific">Rhodanobacter panaciterrae</name>
    <dbReference type="NCBI Taxonomy" id="490572"/>
    <lineage>
        <taxon>Bacteria</taxon>
        <taxon>Pseudomonadati</taxon>
        <taxon>Pseudomonadota</taxon>
        <taxon>Gammaproteobacteria</taxon>
        <taxon>Lysobacterales</taxon>
        <taxon>Rhodanobacteraceae</taxon>
        <taxon>Rhodanobacter</taxon>
    </lineage>
</organism>
<dbReference type="RefSeq" id="WP_189440784.1">
    <property type="nucleotide sequence ID" value="NZ_BMXT01000001.1"/>
</dbReference>
<dbReference type="Proteomes" id="UP000621898">
    <property type="component" value="Unassembled WGS sequence"/>
</dbReference>
<reference evidence="3" key="1">
    <citation type="journal article" date="2019" name="Int. J. Syst. Evol. Microbiol.">
        <title>The Global Catalogue of Microorganisms (GCM) 10K type strain sequencing project: providing services to taxonomists for standard genome sequencing and annotation.</title>
        <authorList>
            <consortium name="The Broad Institute Genomics Platform"/>
            <consortium name="The Broad Institute Genome Sequencing Center for Infectious Disease"/>
            <person name="Wu L."/>
            <person name="Ma J."/>
        </authorList>
    </citation>
    <scope>NUCLEOTIDE SEQUENCE [LARGE SCALE GENOMIC DNA]</scope>
    <source>
        <strain evidence="3">KCTC 22232</strain>
    </source>
</reference>
<name>A0ABQ2ZX09_9GAMM</name>
<evidence type="ECO:0000313" key="3">
    <source>
        <dbReference type="Proteomes" id="UP000621898"/>
    </source>
</evidence>
<evidence type="ECO:0000313" key="2">
    <source>
        <dbReference type="EMBL" id="GGY24921.1"/>
    </source>
</evidence>
<protein>
    <recommendedName>
        <fullName evidence="4">Thioredoxin domain-containing protein</fullName>
    </recommendedName>
</protein>
<keyword evidence="3" id="KW-1185">Reference proteome</keyword>
<gene>
    <name evidence="2" type="ORF">GCM10008098_18200</name>
</gene>
<sequence>MHRLSFATLLIWLSSALVMAPALAGQTPIRSKAELTRYLQHIPLNSSPLDRLSPGGRKRFLDQLDFGQQGLRGLALDDLDSELTHPQIMQLLALFGEEKSAPEGLTSAVQARRQRERALDAAAQGCAVESCPESDMERRYDELILQKSGTSMPDAERFALAGQRYDHLFGNYQTPDRLRSLSYTDLRLLKRAVENAVFYIPSPTHIAQLQMDLTEMQRRDMVEDKDYARLHQALIANRDFDTANALVRSHPGMGVDTVPAFHKPASLPREQPTALTVNARDDTMSRQAFDLSAPLRIVVVASCHFSQDAARAIEADAQLRPIFASDAIWLASQNEYFSSVADWNREFPDQPIHIAWQNSEWSMLDSWAMPTFYVFRHGRLVKKFSGWFDVKTLKHSLREAGVLH</sequence>
<feature type="signal peptide" evidence="1">
    <location>
        <begin position="1"/>
        <end position="24"/>
    </location>
</feature>
<accession>A0ABQ2ZX09</accession>
<proteinExistence type="predicted"/>
<evidence type="ECO:0000256" key="1">
    <source>
        <dbReference type="SAM" id="SignalP"/>
    </source>
</evidence>
<dbReference type="EMBL" id="BMXT01000001">
    <property type="protein sequence ID" value="GGY24921.1"/>
    <property type="molecule type" value="Genomic_DNA"/>
</dbReference>